<organism evidence="2 3">
    <name type="scientific">Jutongia hominis</name>
    <dbReference type="NCBI Taxonomy" id="2763664"/>
    <lineage>
        <taxon>Bacteria</taxon>
        <taxon>Bacillati</taxon>
        <taxon>Bacillota</taxon>
        <taxon>Clostridia</taxon>
        <taxon>Lachnospirales</taxon>
        <taxon>Lachnospiraceae</taxon>
        <taxon>Jutongia</taxon>
    </lineage>
</organism>
<comment type="caution">
    <text evidence="2">The sequence shown here is derived from an EMBL/GenBank/DDBJ whole genome shotgun (WGS) entry which is preliminary data.</text>
</comment>
<dbReference type="EMBL" id="JACRSW010000031">
    <property type="protein sequence ID" value="MBC8557739.1"/>
    <property type="molecule type" value="Genomic_DNA"/>
</dbReference>
<evidence type="ECO:0000313" key="2">
    <source>
        <dbReference type="EMBL" id="MBC8557739.1"/>
    </source>
</evidence>
<evidence type="ECO:0000259" key="1">
    <source>
        <dbReference type="Pfam" id="PF04991"/>
    </source>
</evidence>
<evidence type="ECO:0000313" key="3">
    <source>
        <dbReference type="Proteomes" id="UP000637513"/>
    </source>
</evidence>
<reference evidence="2 3" key="1">
    <citation type="submission" date="2020-08" db="EMBL/GenBank/DDBJ databases">
        <title>Genome public.</title>
        <authorList>
            <person name="Liu C."/>
            <person name="Sun Q."/>
        </authorList>
    </citation>
    <scope>NUCLEOTIDE SEQUENCE [LARGE SCALE GENOMIC DNA]</scope>
    <source>
        <strain evidence="2 3">BX3</strain>
    </source>
</reference>
<feature type="domain" description="LicD/FKTN/FKRP nucleotidyltransferase" evidence="1">
    <location>
        <begin position="88"/>
        <end position="299"/>
    </location>
</feature>
<dbReference type="PANTHER" id="PTHR43404">
    <property type="entry name" value="LIPOPOLYSACCHARIDE CHOLINEPHOSPHOTRANSFERASE LICD"/>
    <property type="match status" value="1"/>
</dbReference>
<protein>
    <submittedName>
        <fullName evidence="2">LicD family protein</fullName>
    </submittedName>
</protein>
<gene>
    <name evidence="2" type="ORF">H8700_08465</name>
</gene>
<dbReference type="InterPro" id="IPR007074">
    <property type="entry name" value="LicD/FKTN/FKRP_NTP_transf"/>
</dbReference>
<proteinExistence type="predicted"/>
<accession>A0ABR7MVP8</accession>
<keyword evidence="3" id="KW-1185">Reference proteome</keyword>
<dbReference type="Pfam" id="PF04991">
    <property type="entry name" value="LicD"/>
    <property type="match status" value="1"/>
</dbReference>
<name>A0ABR7MVP8_9FIRM</name>
<dbReference type="Proteomes" id="UP000637513">
    <property type="component" value="Unassembled WGS sequence"/>
</dbReference>
<dbReference type="PANTHER" id="PTHR43404:SF2">
    <property type="entry name" value="LIPOPOLYSACCHARIDE CHOLINEPHOSPHOTRANSFERASE LICD"/>
    <property type="match status" value="1"/>
</dbReference>
<sequence length="315" mass="37605">MKQFIKKILCKTPAYREQIRTKNLLNAKITDMEKKNEMMFWWSLHQPGETMTETQLRFYKNLPKAEGRIREHQLDYLGILEKAVKIFEKNNLTYWPMGGTMLGVVRHNAFIPWDDDLDISMMAEDKEKLFEIFEKEEEFVIEEVYWSDGLLLRCPRIRYKDESKNGCIDIFLWERADNEPTGDRELWAKRQKYVQMKEQAFQKLKPSLHKTLFAGEPITDLHDKELIDKLFNDIYKQQRQECQKSGNTIYGQIDMWFEAGRWVGVYAKEDVLPFTTMKFETLDMPLPNHYDKFLTAQYGDWLALPSKVSPKHTRF</sequence>
<dbReference type="InterPro" id="IPR052942">
    <property type="entry name" value="LPS_cholinephosphotransferase"/>
</dbReference>
<dbReference type="RefSeq" id="WP_022140522.1">
    <property type="nucleotide sequence ID" value="NZ_JACRSW010000031.1"/>
</dbReference>